<dbReference type="Proteomes" id="UP000270296">
    <property type="component" value="Unassembled WGS sequence"/>
</dbReference>
<evidence type="ECO:0000256" key="2">
    <source>
        <dbReference type="ARBA" id="ARBA00022553"/>
    </source>
</evidence>
<proteinExistence type="predicted"/>
<dbReference type="GO" id="GO:0005681">
    <property type="term" value="C:spliceosomal complex"/>
    <property type="evidence" value="ECO:0007669"/>
    <property type="project" value="TreeGrafter"/>
</dbReference>
<accession>A0A183IC39</accession>
<evidence type="ECO:0000313" key="8">
    <source>
        <dbReference type="EMBL" id="VDO93478.1"/>
    </source>
</evidence>
<dbReference type="PANTHER" id="PTHR14978:SF0">
    <property type="entry name" value="BETA-CATENIN-LIKE PROTEIN 1"/>
    <property type="match status" value="1"/>
</dbReference>
<sequence>MKIKNCEPQGEETSIQQLFTWSSPVSKRPRAESSEDVISFLKKPKQSDPAIHNTASLPEESLSVLSNTEEQVDVMDENGVKKMILNFEKKILKNQEMRIKFPDQPTKFMDSELDLNVAIQEMHAVATVPHLYYLLVQFKAVESLLQLLSHENSDISVAVVDLLQ</sequence>
<dbReference type="EMBL" id="UZAM01006738">
    <property type="protein sequence ID" value="VDO93478.1"/>
    <property type="molecule type" value="Genomic_DNA"/>
</dbReference>
<dbReference type="InterPro" id="IPR039678">
    <property type="entry name" value="CTNNBL1"/>
</dbReference>
<gene>
    <name evidence="8" type="ORF">SBAD_LOCUS1183</name>
</gene>
<protein>
    <submittedName>
        <fullName evidence="10">DUF1716 domain-containing protein</fullName>
    </submittedName>
</protein>
<evidence type="ECO:0000256" key="4">
    <source>
        <dbReference type="ARBA" id="ARBA00023054"/>
    </source>
</evidence>
<evidence type="ECO:0000256" key="3">
    <source>
        <dbReference type="ARBA" id="ARBA00022737"/>
    </source>
</evidence>
<name>A0A183IC39_9BILA</name>
<feature type="compositionally biased region" description="Polar residues" evidence="6">
    <location>
        <begin position="11"/>
        <end position="25"/>
    </location>
</feature>
<keyword evidence="5" id="KW-0539">Nucleus</keyword>
<dbReference type="Gene3D" id="1.25.10.10">
    <property type="entry name" value="Leucine-rich Repeat Variant"/>
    <property type="match status" value="1"/>
</dbReference>
<keyword evidence="3" id="KW-0677">Repeat</keyword>
<dbReference type="PANTHER" id="PTHR14978">
    <property type="entry name" value="BETA-CATENIN-LIKE PROTEIN 1 NUCLEAR ASSOCIATED PROTEIN"/>
    <property type="match status" value="1"/>
</dbReference>
<dbReference type="InterPro" id="IPR013180">
    <property type="entry name" value="CTNNBL1_N"/>
</dbReference>
<dbReference type="AlphaFoldDB" id="A0A183IC39"/>
<dbReference type="WBParaSite" id="SBAD_0000123301-mRNA-1">
    <property type="protein sequence ID" value="SBAD_0000123301-mRNA-1"/>
    <property type="gene ID" value="SBAD_0000123301"/>
</dbReference>
<dbReference type="InterPro" id="IPR011989">
    <property type="entry name" value="ARM-like"/>
</dbReference>
<dbReference type="OrthoDB" id="1898821at2759"/>
<comment type="subcellular location">
    <subcellularLocation>
        <location evidence="1">Nucleus</location>
    </subcellularLocation>
</comment>
<keyword evidence="4" id="KW-0175">Coiled coil</keyword>
<reference evidence="8 9" key="2">
    <citation type="submission" date="2018-11" db="EMBL/GenBank/DDBJ databases">
        <authorList>
            <consortium name="Pathogen Informatics"/>
        </authorList>
    </citation>
    <scope>NUCLEOTIDE SEQUENCE [LARGE SCALE GENOMIC DNA]</scope>
</reference>
<keyword evidence="2" id="KW-0597">Phosphoprotein</keyword>
<keyword evidence="9" id="KW-1185">Reference proteome</keyword>
<dbReference type="SMART" id="SM01156">
    <property type="entry name" value="DUF1716"/>
    <property type="match status" value="1"/>
</dbReference>
<reference evidence="10" key="1">
    <citation type="submission" date="2016-06" db="UniProtKB">
        <authorList>
            <consortium name="WormBaseParasite"/>
        </authorList>
    </citation>
    <scope>IDENTIFICATION</scope>
</reference>
<evidence type="ECO:0000313" key="9">
    <source>
        <dbReference type="Proteomes" id="UP000270296"/>
    </source>
</evidence>
<evidence type="ECO:0000313" key="10">
    <source>
        <dbReference type="WBParaSite" id="SBAD_0000123301-mRNA-1"/>
    </source>
</evidence>
<evidence type="ECO:0000256" key="6">
    <source>
        <dbReference type="SAM" id="MobiDB-lite"/>
    </source>
</evidence>
<evidence type="ECO:0000256" key="5">
    <source>
        <dbReference type="ARBA" id="ARBA00023242"/>
    </source>
</evidence>
<feature type="domain" description="Beta-catenin-like protein 1 N-terminal" evidence="7">
    <location>
        <begin position="54"/>
        <end position="160"/>
    </location>
</feature>
<organism evidence="10">
    <name type="scientific">Soboliphyme baturini</name>
    <dbReference type="NCBI Taxonomy" id="241478"/>
    <lineage>
        <taxon>Eukaryota</taxon>
        <taxon>Metazoa</taxon>
        <taxon>Ecdysozoa</taxon>
        <taxon>Nematoda</taxon>
        <taxon>Enoplea</taxon>
        <taxon>Dorylaimia</taxon>
        <taxon>Dioctophymatida</taxon>
        <taxon>Dioctophymatoidea</taxon>
        <taxon>Soboliphymatidae</taxon>
        <taxon>Soboliphyme</taxon>
    </lineage>
</organism>
<evidence type="ECO:0000259" key="7">
    <source>
        <dbReference type="SMART" id="SM01156"/>
    </source>
</evidence>
<dbReference type="Pfam" id="PF08216">
    <property type="entry name" value="CTNNBL"/>
    <property type="match status" value="1"/>
</dbReference>
<evidence type="ECO:0000256" key="1">
    <source>
        <dbReference type="ARBA" id="ARBA00004123"/>
    </source>
</evidence>
<feature type="region of interest" description="Disordered" evidence="6">
    <location>
        <begin position="1"/>
        <end position="33"/>
    </location>
</feature>